<dbReference type="AlphaFoldDB" id="A0A212IZ93"/>
<dbReference type="GO" id="GO:0004321">
    <property type="term" value="F:fatty-acyl-CoA synthase activity"/>
    <property type="evidence" value="ECO:0007669"/>
    <property type="project" value="TreeGrafter"/>
</dbReference>
<evidence type="ECO:0000259" key="6">
    <source>
        <dbReference type="Pfam" id="PF00501"/>
    </source>
</evidence>
<dbReference type="FunFam" id="3.30.300.30:FF:000005">
    <property type="entry name" value="Acyl-coenzyme A synthetase ACSM5, mitochondrial"/>
    <property type="match status" value="1"/>
</dbReference>
<evidence type="ECO:0000313" key="8">
    <source>
        <dbReference type="EMBL" id="SBV92538.1"/>
    </source>
</evidence>
<organism evidence="8">
    <name type="scientific">uncultured delta proteobacterium</name>
    <dbReference type="NCBI Taxonomy" id="34034"/>
    <lineage>
        <taxon>Bacteria</taxon>
        <taxon>Deltaproteobacteria</taxon>
        <taxon>environmental samples</taxon>
    </lineage>
</organism>
<dbReference type="PROSITE" id="PS00455">
    <property type="entry name" value="AMP_BINDING"/>
    <property type="match status" value="1"/>
</dbReference>
<feature type="domain" description="AMP-dependent synthetase/ligase" evidence="6">
    <location>
        <begin position="33"/>
        <end position="394"/>
    </location>
</feature>
<evidence type="ECO:0000256" key="4">
    <source>
        <dbReference type="ARBA" id="ARBA00022840"/>
    </source>
</evidence>
<dbReference type="PANTHER" id="PTHR43605">
    <property type="entry name" value="ACYL-COENZYME A SYNTHETASE"/>
    <property type="match status" value="1"/>
</dbReference>
<evidence type="ECO:0000256" key="5">
    <source>
        <dbReference type="SAM" id="MobiDB-lite"/>
    </source>
</evidence>
<feature type="region of interest" description="Disordered" evidence="5">
    <location>
        <begin position="542"/>
        <end position="566"/>
    </location>
</feature>
<sequence>MKKFTAASYEEFCQKFTLEVPENYNFAFDVLDAMAEETPDKLCIRHVSDDFSVRDQSFREVADASSQVAAALAAKGIGKGDRVMLILYRRLEWWHVLLGLHKLGAVAIPAPAQLTVKDIVFRCNKAKTKAVIVDYTVTDRVEAARADCPDLDLCVQVGPAPMPKGWTDYGTMLAEAPARFPRPAEADKLACGKDPMLIFFSSGTTGMPKMVLHTHEYPLGHLFTGMYWHDLEETDIHLTVADTGWGKAVWGKSYGQWMAGAAVFIYDYRGKFTPSALLKVIADNGVTTFCAPPTIYRFLVREDLTQYDLSKLRHCTTAGELLNESVFHAWKAVTGLTIYEGFGQTETTLQLATLPCMEAKAGSIGKPVPGWDVRVINEQDEVCAPGDEGEICVRLSHDVPCSLFVEYLDEPELTAKAMHDGWYHTGDKAWVDEEGYFWFLGRVDDLIKTSGYRVGPFEVESALVSHDAVVEAAVTGVPDPVRGQVVKATVVLRPGLAPSDALTKELQEHVKTVTAPYKYPRVVEYVAELPKTISGKIKRAEIRSRDESMRDDGEKSSAAAGLVAQA</sequence>
<dbReference type="Pfam" id="PF00501">
    <property type="entry name" value="AMP-binding"/>
    <property type="match status" value="1"/>
</dbReference>
<dbReference type="InterPro" id="IPR025110">
    <property type="entry name" value="AMP-bd_C"/>
</dbReference>
<dbReference type="EC" id="6.2.1.2" evidence="8"/>
<keyword evidence="2 8" id="KW-0436">Ligase</keyword>
<dbReference type="InterPro" id="IPR020845">
    <property type="entry name" value="AMP-binding_CS"/>
</dbReference>
<comment type="similarity">
    <text evidence="1">Belongs to the ATP-dependent AMP-binding enzyme family.</text>
</comment>
<dbReference type="GO" id="GO:0005524">
    <property type="term" value="F:ATP binding"/>
    <property type="evidence" value="ECO:0007669"/>
    <property type="project" value="UniProtKB-KW"/>
</dbReference>
<dbReference type="SUPFAM" id="SSF56801">
    <property type="entry name" value="Acetyl-CoA synthetase-like"/>
    <property type="match status" value="1"/>
</dbReference>
<dbReference type="EMBL" id="FLUQ01000001">
    <property type="protein sequence ID" value="SBV92538.1"/>
    <property type="molecule type" value="Genomic_DNA"/>
</dbReference>
<evidence type="ECO:0000256" key="2">
    <source>
        <dbReference type="ARBA" id="ARBA00022598"/>
    </source>
</evidence>
<dbReference type="Pfam" id="PF13193">
    <property type="entry name" value="AMP-binding_C"/>
    <property type="match status" value="1"/>
</dbReference>
<feature type="domain" description="AMP-binding enzyme C-terminal" evidence="7">
    <location>
        <begin position="458"/>
        <end position="536"/>
    </location>
</feature>
<dbReference type="GO" id="GO:0006633">
    <property type="term" value="P:fatty acid biosynthetic process"/>
    <property type="evidence" value="ECO:0007669"/>
    <property type="project" value="TreeGrafter"/>
</dbReference>
<dbReference type="GO" id="GO:0031956">
    <property type="term" value="F:medium-chain fatty acid-CoA ligase activity"/>
    <property type="evidence" value="ECO:0007669"/>
    <property type="project" value="UniProtKB-EC"/>
</dbReference>
<accession>A0A212IZ93</accession>
<evidence type="ECO:0000259" key="7">
    <source>
        <dbReference type="Pfam" id="PF13193"/>
    </source>
</evidence>
<feature type="compositionally biased region" description="Basic and acidic residues" evidence="5">
    <location>
        <begin position="542"/>
        <end position="555"/>
    </location>
</feature>
<name>A0A212IZ93_9DELT</name>
<protein>
    <submittedName>
        <fullName evidence="8">Acyl-coenzyme A synthetase ACSM3, mitochondrial</fullName>
        <ecNumber evidence="8">6.2.1.2</ecNumber>
    </submittedName>
</protein>
<dbReference type="Gene3D" id="3.30.300.30">
    <property type="match status" value="1"/>
</dbReference>
<dbReference type="Gene3D" id="3.40.50.12780">
    <property type="entry name" value="N-terminal domain of ligase-like"/>
    <property type="match status" value="1"/>
</dbReference>
<dbReference type="InterPro" id="IPR042099">
    <property type="entry name" value="ANL_N_sf"/>
</dbReference>
<gene>
    <name evidence="8" type="primary">Acsm</name>
    <name evidence="8" type="ORF">KL86DPRO_10379</name>
</gene>
<dbReference type="InterPro" id="IPR045851">
    <property type="entry name" value="AMP-bd_C_sf"/>
</dbReference>
<dbReference type="PANTHER" id="PTHR43605:SF10">
    <property type="entry name" value="ACYL-COA SYNTHETASE MEDIUM CHAIN FAMILY MEMBER 3"/>
    <property type="match status" value="1"/>
</dbReference>
<evidence type="ECO:0000256" key="3">
    <source>
        <dbReference type="ARBA" id="ARBA00022741"/>
    </source>
</evidence>
<proteinExistence type="inferred from homology"/>
<evidence type="ECO:0000256" key="1">
    <source>
        <dbReference type="ARBA" id="ARBA00006432"/>
    </source>
</evidence>
<dbReference type="GO" id="GO:0006637">
    <property type="term" value="P:acyl-CoA metabolic process"/>
    <property type="evidence" value="ECO:0007669"/>
    <property type="project" value="TreeGrafter"/>
</dbReference>
<dbReference type="InterPro" id="IPR000873">
    <property type="entry name" value="AMP-dep_synth/lig_dom"/>
</dbReference>
<keyword evidence="3" id="KW-0547">Nucleotide-binding</keyword>
<dbReference type="InterPro" id="IPR051087">
    <property type="entry name" value="Mitochondrial_ACSM"/>
</dbReference>
<keyword evidence="4" id="KW-0067">ATP-binding</keyword>
<reference evidence="8" key="1">
    <citation type="submission" date="2016-04" db="EMBL/GenBank/DDBJ databases">
        <authorList>
            <person name="Evans L.H."/>
            <person name="Alamgir A."/>
            <person name="Owens N."/>
            <person name="Weber N.D."/>
            <person name="Virtaneva K."/>
            <person name="Barbian K."/>
            <person name="Babar A."/>
            <person name="Rosenke K."/>
        </authorList>
    </citation>
    <scope>NUCLEOTIDE SEQUENCE</scope>
    <source>
        <strain evidence="8">86</strain>
    </source>
</reference>